<evidence type="ECO:0000313" key="10">
    <source>
        <dbReference type="Proteomes" id="UP000773614"/>
    </source>
</evidence>
<sequence length="200" mass="20485">MTTLGEHLVCERGGRTVFTDVSFSVGPGEILALRGPNGSGKSSLLRLVAGLLPPASGRLSFAGAPEEGGRLHYFGHADALKPALTLRETLGFWRAIFGGGAGEAAEFEAAARVGIEHALDLPVGVLSAGQRRRAGLARLLLAARPLWLLDEPTSALDRQGEALVGAMIAGHVAAGGAVIAATHLELPVAATRSLTLGESA</sequence>
<dbReference type="PANTHER" id="PTHR43499:SF1">
    <property type="entry name" value="ABC TRANSPORTER I FAMILY MEMBER 1"/>
    <property type="match status" value="1"/>
</dbReference>
<dbReference type="InterPro" id="IPR017871">
    <property type="entry name" value="ABC_transporter-like_CS"/>
</dbReference>
<dbReference type="GO" id="GO:0022857">
    <property type="term" value="F:transmembrane transporter activity"/>
    <property type="evidence" value="ECO:0007669"/>
    <property type="project" value="InterPro"/>
</dbReference>
<dbReference type="InterPro" id="IPR003439">
    <property type="entry name" value="ABC_transporter-like_ATP-bd"/>
</dbReference>
<keyword evidence="10" id="KW-1185">Reference proteome</keyword>
<dbReference type="GO" id="GO:0016887">
    <property type="term" value="F:ATP hydrolysis activity"/>
    <property type="evidence" value="ECO:0007669"/>
    <property type="project" value="InterPro"/>
</dbReference>
<reference evidence="9" key="1">
    <citation type="submission" date="2019-03" db="EMBL/GenBank/DDBJ databases">
        <title>Afifella sp. nov., isolated from activated sludge.</title>
        <authorList>
            <person name="Li Q."/>
            <person name="Liu Y."/>
        </authorList>
    </citation>
    <scope>NUCLEOTIDE SEQUENCE</scope>
    <source>
        <strain evidence="9">L72</strain>
    </source>
</reference>
<evidence type="ECO:0000313" key="9">
    <source>
        <dbReference type="EMBL" id="MYZ49315.1"/>
    </source>
</evidence>
<dbReference type="SUPFAM" id="SSF52540">
    <property type="entry name" value="P-loop containing nucleoside triphosphate hydrolases"/>
    <property type="match status" value="1"/>
</dbReference>
<keyword evidence="6" id="KW-1278">Translocase</keyword>
<evidence type="ECO:0000256" key="5">
    <source>
        <dbReference type="ARBA" id="ARBA00022840"/>
    </source>
</evidence>
<keyword evidence="2" id="KW-0813">Transport</keyword>
<dbReference type="PROSITE" id="PS00211">
    <property type="entry name" value="ABC_TRANSPORTER_1"/>
    <property type="match status" value="1"/>
</dbReference>
<comment type="caution">
    <text evidence="9">The sequence shown here is derived from an EMBL/GenBank/DDBJ whole genome shotgun (WGS) entry which is preliminary data.</text>
</comment>
<evidence type="ECO:0000259" key="8">
    <source>
        <dbReference type="PROSITE" id="PS50893"/>
    </source>
</evidence>
<dbReference type="InterPro" id="IPR003593">
    <property type="entry name" value="AAA+_ATPase"/>
</dbReference>
<dbReference type="EMBL" id="SPKJ01000068">
    <property type="protein sequence ID" value="MYZ49315.1"/>
    <property type="molecule type" value="Genomic_DNA"/>
</dbReference>
<dbReference type="InterPro" id="IPR027417">
    <property type="entry name" value="P-loop_NTPase"/>
</dbReference>
<dbReference type="PANTHER" id="PTHR43499">
    <property type="entry name" value="ABC TRANSPORTER I FAMILY MEMBER 1"/>
    <property type="match status" value="1"/>
</dbReference>
<proteinExistence type="inferred from homology"/>
<dbReference type="NCBIfam" id="TIGR01189">
    <property type="entry name" value="ccmA"/>
    <property type="match status" value="1"/>
</dbReference>
<dbReference type="PROSITE" id="PS50893">
    <property type="entry name" value="ABC_TRANSPORTER_2"/>
    <property type="match status" value="1"/>
</dbReference>
<dbReference type="Gene3D" id="3.40.50.300">
    <property type="entry name" value="P-loop containing nucleotide triphosphate hydrolases"/>
    <property type="match status" value="1"/>
</dbReference>
<keyword evidence="5 9" id="KW-0067">ATP-binding</keyword>
<comment type="similarity">
    <text evidence="1">Belongs to the ABC transporter superfamily.</text>
</comment>
<dbReference type="Proteomes" id="UP000773614">
    <property type="component" value="Unassembled WGS sequence"/>
</dbReference>
<evidence type="ECO:0000256" key="2">
    <source>
        <dbReference type="ARBA" id="ARBA00022448"/>
    </source>
</evidence>
<dbReference type="InterPro" id="IPR005895">
    <property type="entry name" value="ABC_transptr_haem_export_CcmA"/>
</dbReference>
<evidence type="ECO:0000256" key="4">
    <source>
        <dbReference type="ARBA" id="ARBA00022748"/>
    </source>
</evidence>
<evidence type="ECO:0000256" key="1">
    <source>
        <dbReference type="ARBA" id="ARBA00005417"/>
    </source>
</evidence>
<dbReference type="AlphaFoldDB" id="A0A964T734"/>
<name>A0A964T734_9HYPH</name>
<accession>A0A964T734</accession>
<keyword evidence="4" id="KW-0201">Cytochrome c-type biogenesis</keyword>
<dbReference type="GO" id="GO:0017004">
    <property type="term" value="P:cytochrome complex assembly"/>
    <property type="evidence" value="ECO:0007669"/>
    <property type="project" value="UniProtKB-KW"/>
</dbReference>
<keyword evidence="3" id="KW-0547">Nucleotide-binding</keyword>
<feature type="domain" description="ABC transporter" evidence="8">
    <location>
        <begin position="3"/>
        <end position="196"/>
    </location>
</feature>
<keyword evidence="7" id="KW-0472">Membrane</keyword>
<gene>
    <name evidence="9" type="primary">ccmA</name>
    <name evidence="9" type="ORF">E4O86_16505</name>
</gene>
<evidence type="ECO:0000256" key="7">
    <source>
        <dbReference type="ARBA" id="ARBA00023136"/>
    </source>
</evidence>
<evidence type="ECO:0000256" key="6">
    <source>
        <dbReference type="ARBA" id="ARBA00022967"/>
    </source>
</evidence>
<dbReference type="Pfam" id="PF00005">
    <property type="entry name" value="ABC_tran"/>
    <property type="match status" value="1"/>
</dbReference>
<dbReference type="SMART" id="SM00382">
    <property type="entry name" value="AAA"/>
    <property type="match status" value="1"/>
</dbReference>
<evidence type="ECO:0000256" key="3">
    <source>
        <dbReference type="ARBA" id="ARBA00022741"/>
    </source>
</evidence>
<organism evidence="9 10">
    <name type="scientific">Propylenella binzhouense</name>
    <dbReference type="NCBI Taxonomy" id="2555902"/>
    <lineage>
        <taxon>Bacteria</taxon>
        <taxon>Pseudomonadati</taxon>
        <taxon>Pseudomonadota</taxon>
        <taxon>Alphaproteobacteria</taxon>
        <taxon>Hyphomicrobiales</taxon>
        <taxon>Propylenellaceae</taxon>
        <taxon>Propylenella</taxon>
    </lineage>
</organism>
<dbReference type="OrthoDB" id="9800654at2"/>
<dbReference type="GO" id="GO:0005524">
    <property type="term" value="F:ATP binding"/>
    <property type="evidence" value="ECO:0007669"/>
    <property type="project" value="UniProtKB-KW"/>
</dbReference>
<protein>
    <submittedName>
        <fullName evidence="9">Heme ABC exporter ATP-binding protein CcmA</fullName>
    </submittedName>
</protein>